<dbReference type="Proteomes" id="UP000307808">
    <property type="component" value="Unassembled WGS sequence"/>
</dbReference>
<dbReference type="AlphaFoldDB" id="A0A4U2YLS1"/>
<feature type="transmembrane region" description="Helical" evidence="1">
    <location>
        <begin position="39"/>
        <end position="59"/>
    </location>
</feature>
<accession>A0A4U2YLS1</accession>
<sequence length="370" mass="39077">MAPRLSDLMHDRADRLSPPVVDLDAVVSTGERLVRRRRALAGAGMATATAAVLLGAVALPQLGPGNGPGRTPGSQFSFAGAFADRSPAYAVGTSFHVAGRDFTVPTEVHAFVQTTEGVVYADRKGDVWSATGDERPFKVGSIDPEEPRLTADGPRAAWAQPTDNGAELALLDQTEGSVVALPASAGPDAVDVYALDDEVVYARDGRDVVQWDTTEQESTVLMPWTGDLELADVEQGLVAYRAQPSPESGDVVSRVTRTVGEGGEIAAWNMLDLSDDGTRLLGETDPDVFALFDVATGSHENVTVPGYEFVVGYRWLDADTYLMIGMNPPYANASVDILECEVGGDCTVAAPQIGSFDDGLVLSFGEPMDG</sequence>
<dbReference type="RefSeq" id="WP_137066770.1">
    <property type="nucleotide sequence ID" value="NZ_CP040748.1"/>
</dbReference>
<keyword evidence="1" id="KW-0472">Membrane</keyword>
<dbReference type="EMBL" id="SZPY01000003">
    <property type="protein sequence ID" value="TKI61764.1"/>
    <property type="molecule type" value="Genomic_DNA"/>
</dbReference>
<keyword evidence="1" id="KW-1133">Transmembrane helix</keyword>
<dbReference type="OrthoDB" id="3777979at2"/>
<evidence type="ECO:0000313" key="3">
    <source>
        <dbReference type="Proteomes" id="UP000307808"/>
    </source>
</evidence>
<keyword evidence="3" id="KW-1185">Reference proteome</keyword>
<gene>
    <name evidence="2" type="ORF">FC770_13515</name>
</gene>
<dbReference type="SUPFAM" id="SSF69322">
    <property type="entry name" value="Tricorn protease domain 2"/>
    <property type="match status" value="1"/>
</dbReference>
<reference evidence="2 3" key="1">
    <citation type="submission" date="2019-04" db="EMBL/GenBank/DDBJ databases">
        <authorList>
            <person name="Dong K."/>
        </authorList>
    </citation>
    <scope>NUCLEOTIDE SEQUENCE [LARGE SCALE GENOMIC DNA]</scope>
    <source>
        <strain evidence="3">dk3543</strain>
    </source>
</reference>
<organism evidence="2 3">
    <name type="scientific">Nocardioides jishulii</name>
    <dbReference type="NCBI Taxonomy" id="2575440"/>
    <lineage>
        <taxon>Bacteria</taxon>
        <taxon>Bacillati</taxon>
        <taxon>Actinomycetota</taxon>
        <taxon>Actinomycetes</taxon>
        <taxon>Propionibacteriales</taxon>
        <taxon>Nocardioidaceae</taxon>
        <taxon>Nocardioides</taxon>
    </lineage>
</organism>
<name>A0A4U2YLS1_9ACTN</name>
<evidence type="ECO:0008006" key="4">
    <source>
        <dbReference type="Google" id="ProtNLM"/>
    </source>
</evidence>
<evidence type="ECO:0000256" key="1">
    <source>
        <dbReference type="SAM" id="Phobius"/>
    </source>
</evidence>
<comment type="caution">
    <text evidence="2">The sequence shown here is derived from an EMBL/GenBank/DDBJ whole genome shotgun (WGS) entry which is preliminary data.</text>
</comment>
<keyword evidence="1" id="KW-0812">Transmembrane</keyword>
<evidence type="ECO:0000313" key="2">
    <source>
        <dbReference type="EMBL" id="TKI61764.1"/>
    </source>
</evidence>
<proteinExistence type="predicted"/>
<protein>
    <recommendedName>
        <fullName evidence="4">WD40 repeat domain-containing protein</fullName>
    </recommendedName>
</protein>